<dbReference type="GO" id="GO:0009927">
    <property type="term" value="F:histidine phosphotransfer kinase activity"/>
    <property type="evidence" value="ECO:0007669"/>
    <property type="project" value="TreeGrafter"/>
</dbReference>
<keyword evidence="7 11" id="KW-0812">Transmembrane</keyword>
<keyword evidence="5" id="KW-0597">Phosphoprotein</keyword>
<dbReference type="InterPro" id="IPR003594">
    <property type="entry name" value="HATPase_dom"/>
</dbReference>
<evidence type="ECO:0000256" key="8">
    <source>
        <dbReference type="ARBA" id="ARBA00022777"/>
    </source>
</evidence>
<evidence type="ECO:0000313" key="14">
    <source>
        <dbReference type="Proteomes" id="UP000000925"/>
    </source>
</evidence>
<accession>D5EJ51</accession>
<feature type="region of interest" description="Disordered" evidence="10">
    <location>
        <begin position="475"/>
        <end position="497"/>
    </location>
</feature>
<keyword evidence="8 13" id="KW-0418">Kinase</keyword>
<proteinExistence type="predicted"/>
<dbReference type="RefSeq" id="WP_013043172.1">
    <property type="nucleotide sequence ID" value="NC_014008.1"/>
</dbReference>
<dbReference type="PANTHER" id="PTHR43047">
    <property type="entry name" value="TWO-COMPONENT HISTIDINE PROTEIN KINASE"/>
    <property type="match status" value="1"/>
</dbReference>
<dbReference type="Pfam" id="PF00512">
    <property type="entry name" value="HisKA"/>
    <property type="match status" value="1"/>
</dbReference>
<gene>
    <name evidence="13" type="ordered locus">Caka_1431</name>
</gene>
<evidence type="ECO:0000256" key="5">
    <source>
        <dbReference type="ARBA" id="ARBA00022553"/>
    </source>
</evidence>
<dbReference type="GO" id="GO:0000155">
    <property type="term" value="F:phosphorelay sensor kinase activity"/>
    <property type="evidence" value="ECO:0007669"/>
    <property type="project" value="InterPro"/>
</dbReference>
<dbReference type="PROSITE" id="PS50109">
    <property type="entry name" value="HIS_KIN"/>
    <property type="match status" value="1"/>
</dbReference>
<evidence type="ECO:0000256" key="4">
    <source>
        <dbReference type="ARBA" id="ARBA00022475"/>
    </source>
</evidence>
<dbReference type="PANTHER" id="PTHR43047:SF72">
    <property type="entry name" value="OSMOSENSING HISTIDINE PROTEIN KINASE SLN1"/>
    <property type="match status" value="1"/>
</dbReference>
<keyword evidence="6" id="KW-0808">Transferase</keyword>
<dbReference type="FunFam" id="3.30.565.10:FF:000006">
    <property type="entry name" value="Sensor histidine kinase WalK"/>
    <property type="match status" value="1"/>
</dbReference>
<dbReference type="InterPro" id="IPR029151">
    <property type="entry name" value="Sensor-like_sf"/>
</dbReference>
<dbReference type="PRINTS" id="PR00344">
    <property type="entry name" value="BCTRLSENSOR"/>
</dbReference>
<dbReference type="SUPFAM" id="SSF103190">
    <property type="entry name" value="Sensory domain-like"/>
    <property type="match status" value="1"/>
</dbReference>
<evidence type="ECO:0000256" key="7">
    <source>
        <dbReference type="ARBA" id="ARBA00022692"/>
    </source>
</evidence>
<evidence type="ECO:0000256" key="9">
    <source>
        <dbReference type="ARBA" id="ARBA00022989"/>
    </source>
</evidence>
<evidence type="ECO:0000259" key="12">
    <source>
        <dbReference type="PROSITE" id="PS50109"/>
    </source>
</evidence>
<evidence type="ECO:0000313" key="13">
    <source>
        <dbReference type="EMBL" id="ADE54450.1"/>
    </source>
</evidence>
<evidence type="ECO:0000256" key="6">
    <source>
        <dbReference type="ARBA" id="ARBA00022679"/>
    </source>
</evidence>
<evidence type="ECO:0000256" key="2">
    <source>
        <dbReference type="ARBA" id="ARBA00004651"/>
    </source>
</evidence>
<dbReference type="KEGG" id="caa:Caka_1431"/>
<dbReference type="AlphaFoldDB" id="D5EJ51"/>
<keyword evidence="11" id="KW-0472">Membrane</keyword>
<comment type="catalytic activity">
    <reaction evidence="1">
        <text>ATP + protein L-histidine = ADP + protein N-phospho-L-histidine.</text>
        <dbReference type="EC" id="2.7.13.3"/>
    </reaction>
</comment>
<organism evidence="13 14">
    <name type="scientific">Coraliomargarita akajimensis (strain DSM 45221 / IAM 15411 / JCM 23193 / KCTC 12865 / 04OKA010-24)</name>
    <dbReference type="NCBI Taxonomy" id="583355"/>
    <lineage>
        <taxon>Bacteria</taxon>
        <taxon>Pseudomonadati</taxon>
        <taxon>Verrucomicrobiota</taxon>
        <taxon>Opitutia</taxon>
        <taxon>Puniceicoccales</taxon>
        <taxon>Coraliomargaritaceae</taxon>
        <taxon>Coraliomargarita</taxon>
    </lineage>
</organism>
<dbReference type="InterPro" id="IPR036890">
    <property type="entry name" value="HATPase_C_sf"/>
</dbReference>
<dbReference type="InterPro" id="IPR003661">
    <property type="entry name" value="HisK_dim/P_dom"/>
</dbReference>
<dbReference type="InterPro" id="IPR004358">
    <property type="entry name" value="Sig_transdc_His_kin-like_C"/>
</dbReference>
<comment type="subcellular location">
    <subcellularLocation>
        <location evidence="2">Cell membrane</location>
        <topology evidence="2">Multi-pass membrane protein</topology>
    </subcellularLocation>
</comment>
<dbReference type="eggNOG" id="COG3290">
    <property type="taxonomic scope" value="Bacteria"/>
</dbReference>
<protein>
    <recommendedName>
        <fullName evidence="3">histidine kinase</fullName>
        <ecNumber evidence="3">2.7.13.3</ecNumber>
    </recommendedName>
</protein>
<sequence>MSIFLATAGLVIALSLSTVSCFYLKASSVYKNYMYDEVRNFALLASNLIDPEQHQKLNKPELEGSDLYLEALEPLVQFHLKIPNIHYLYTMVDLNGQDHFILDTAYAPIIRERADVEFSALMEPFEEPLNDSEEKGFLYSGEAYVHKAPYTDEYGTFINALAPINDEHGNMVAFIGVDYRIDSYQQRLSQLRAAASLSLLFGLALALGLGYIAKCQHAQLREAFAEKESREVELNLARNKAETANKAKSDIMALVAHELKTPINAIIGFCQLARDFVSQECQGRIKKELEDDLDSINEAAQTLEMHTKQLLLSEELDAKGIDQIEDEISLERLVQQHLQMFDYSARRKSIRIDYDYEGNYAILGNEYALGQAIENLLSNALKFSPVGSVVTVTLTKEDDYQSSILSIQDQGPGLNEHDQKLLFQKFARLSTSPTAGETTTGLGLSIVKRIIESHSGDVWCESTKGRGCNFKIRLPLTSSPNDDEPLNPEPAALDPVG</sequence>
<dbReference type="InterPro" id="IPR036097">
    <property type="entry name" value="HisK_dim/P_sf"/>
</dbReference>
<dbReference type="EMBL" id="CP001998">
    <property type="protein sequence ID" value="ADE54450.1"/>
    <property type="molecule type" value="Genomic_DNA"/>
</dbReference>
<dbReference type="Gene3D" id="1.10.287.130">
    <property type="match status" value="1"/>
</dbReference>
<dbReference type="SUPFAM" id="SSF55874">
    <property type="entry name" value="ATPase domain of HSP90 chaperone/DNA topoisomerase II/histidine kinase"/>
    <property type="match status" value="1"/>
</dbReference>
<feature type="transmembrane region" description="Helical" evidence="11">
    <location>
        <begin position="193"/>
        <end position="213"/>
    </location>
</feature>
<evidence type="ECO:0000256" key="11">
    <source>
        <dbReference type="SAM" id="Phobius"/>
    </source>
</evidence>
<dbReference type="HOGENOM" id="CLU_548263_0_0_0"/>
<dbReference type="Gene3D" id="3.30.565.10">
    <property type="entry name" value="Histidine kinase-like ATPase, C-terminal domain"/>
    <property type="match status" value="1"/>
</dbReference>
<dbReference type="SUPFAM" id="SSF47384">
    <property type="entry name" value="Homodimeric domain of signal transducing histidine kinase"/>
    <property type="match status" value="1"/>
</dbReference>
<feature type="domain" description="Histidine kinase" evidence="12">
    <location>
        <begin position="254"/>
        <end position="478"/>
    </location>
</feature>
<dbReference type="eggNOG" id="COG2205">
    <property type="taxonomic scope" value="Bacteria"/>
</dbReference>
<keyword evidence="9 11" id="KW-1133">Transmembrane helix</keyword>
<reference evidence="13 14" key="1">
    <citation type="journal article" date="2010" name="Stand. Genomic Sci.">
        <title>Complete genome sequence of Coraliomargarita akajimensis type strain (04OKA010-24).</title>
        <authorList>
            <person name="Mavromatis K."/>
            <person name="Abt B."/>
            <person name="Brambilla E."/>
            <person name="Lapidus A."/>
            <person name="Copeland A."/>
            <person name="Deshpande S."/>
            <person name="Nolan M."/>
            <person name="Lucas S."/>
            <person name="Tice H."/>
            <person name="Cheng J.F."/>
            <person name="Han C."/>
            <person name="Detter J.C."/>
            <person name="Woyke T."/>
            <person name="Goodwin L."/>
            <person name="Pitluck S."/>
            <person name="Held B."/>
            <person name="Brettin T."/>
            <person name="Tapia R."/>
            <person name="Ivanova N."/>
            <person name="Mikhailova N."/>
            <person name="Pati A."/>
            <person name="Liolios K."/>
            <person name="Chen A."/>
            <person name="Palaniappan K."/>
            <person name="Land M."/>
            <person name="Hauser L."/>
            <person name="Chang Y.J."/>
            <person name="Jeffries C.D."/>
            <person name="Rohde M."/>
            <person name="Goker M."/>
            <person name="Bristow J."/>
            <person name="Eisen J.A."/>
            <person name="Markowitz V."/>
            <person name="Hugenholtz P."/>
            <person name="Klenk H.P."/>
            <person name="Kyrpides N.C."/>
        </authorList>
    </citation>
    <scope>NUCLEOTIDE SEQUENCE [LARGE SCALE GENOMIC DNA]</scope>
    <source>
        <strain evidence="14">DSM 45221 / IAM 15411 / JCM 23193 / KCTC 12865</strain>
    </source>
</reference>
<keyword evidence="4" id="KW-1003">Cell membrane</keyword>
<evidence type="ECO:0000256" key="1">
    <source>
        <dbReference type="ARBA" id="ARBA00000085"/>
    </source>
</evidence>
<dbReference type="SMART" id="SM00387">
    <property type="entry name" value="HATPase_c"/>
    <property type="match status" value="1"/>
</dbReference>
<dbReference type="CDD" id="cd00082">
    <property type="entry name" value="HisKA"/>
    <property type="match status" value="1"/>
</dbReference>
<dbReference type="InterPro" id="IPR005467">
    <property type="entry name" value="His_kinase_dom"/>
</dbReference>
<evidence type="ECO:0000256" key="10">
    <source>
        <dbReference type="SAM" id="MobiDB-lite"/>
    </source>
</evidence>
<dbReference type="SMART" id="SM00388">
    <property type="entry name" value="HisKA"/>
    <property type="match status" value="1"/>
</dbReference>
<evidence type="ECO:0000256" key="3">
    <source>
        <dbReference type="ARBA" id="ARBA00012438"/>
    </source>
</evidence>
<dbReference type="EC" id="2.7.13.3" evidence="3"/>
<dbReference type="STRING" id="583355.Caka_1431"/>
<dbReference type="Pfam" id="PF02518">
    <property type="entry name" value="HATPase_c"/>
    <property type="match status" value="1"/>
</dbReference>
<dbReference type="Proteomes" id="UP000000925">
    <property type="component" value="Chromosome"/>
</dbReference>
<keyword evidence="14" id="KW-1185">Reference proteome</keyword>
<name>D5EJ51_CORAD</name>
<dbReference type="GO" id="GO:0005886">
    <property type="term" value="C:plasma membrane"/>
    <property type="evidence" value="ECO:0007669"/>
    <property type="project" value="UniProtKB-SubCell"/>
</dbReference>